<comment type="caution">
    <text evidence="3">The sequence shown here is derived from an EMBL/GenBank/DDBJ whole genome shotgun (WGS) entry which is preliminary data.</text>
</comment>
<evidence type="ECO:0000256" key="1">
    <source>
        <dbReference type="SAM" id="MobiDB-lite"/>
    </source>
</evidence>
<feature type="region of interest" description="Disordered" evidence="1">
    <location>
        <begin position="516"/>
        <end position="570"/>
    </location>
</feature>
<dbReference type="Gramene" id="GBG87244">
    <property type="protein sequence ID" value="GBG87244"/>
    <property type="gene ID" value="CBR_g45303"/>
</dbReference>
<feature type="compositionally biased region" description="Polar residues" evidence="1">
    <location>
        <begin position="557"/>
        <end position="570"/>
    </location>
</feature>
<organism evidence="3 4">
    <name type="scientific">Chara braunii</name>
    <name type="common">Braun's stonewort</name>
    <dbReference type="NCBI Taxonomy" id="69332"/>
    <lineage>
        <taxon>Eukaryota</taxon>
        <taxon>Viridiplantae</taxon>
        <taxon>Streptophyta</taxon>
        <taxon>Charophyceae</taxon>
        <taxon>Charales</taxon>
        <taxon>Characeae</taxon>
        <taxon>Chara</taxon>
    </lineage>
</organism>
<feature type="region of interest" description="Disordered" evidence="1">
    <location>
        <begin position="762"/>
        <end position="781"/>
    </location>
</feature>
<dbReference type="InterPro" id="IPR007021">
    <property type="entry name" value="DUF659"/>
</dbReference>
<name>A0A388LY43_CHABU</name>
<dbReference type="EMBL" id="BFEA01000603">
    <property type="protein sequence ID" value="GBG87244.1"/>
    <property type="molecule type" value="Genomic_DNA"/>
</dbReference>
<evidence type="ECO:0000313" key="4">
    <source>
        <dbReference type="Proteomes" id="UP000265515"/>
    </source>
</evidence>
<dbReference type="AlphaFoldDB" id="A0A388LY43"/>
<feature type="region of interest" description="Disordered" evidence="1">
    <location>
        <begin position="480"/>
        <end position="500"/>
    </location>
</feature>
<dbReference type="OrthoDB" id="1937290at2759"/>
<evidence type="ECO:0000259" key="2">
    <source>
        <dbReference type="Pfam" id="PF04937"/>
    </source>
</evidence>
<feature type="domain" description="DUF659" evidence="2">
    <location>
        <begin position="127"/>
        <end position="268"/>
    </location>
</feature>
<dbReference type="PANTHER" id="PTHR32166">
    <property type="entry name" value="OSJNBA0013A04.12 PROTEIN"/>
    <property type="match status" value="1"/>
</dbReference>
<keyword evidence="4" id="KW-1185">Reference proteome</keyword>
<reference evidence="3 4" key="1">
    <citation type="journal article" date="2018" name="Cell">
        <title>The Chara Genome: Secondary Complexity and Implications for Plant Terrestrialization.</title>
        <authorList>
            <person name="Nishiyama T."/>
            <person name="Sakayama H."/>
            <person name="Vries J.D."/>
            <person name="Buschmann H."/>
            <person name="Saint-Marcoux D."/>
            <person name="Ullrich K.K."/>
            <person name="Haas F.B."/>
            <person name="Vanderstraeten L."/>
            <person name="Becker D."/>
            <person name="Lang D."/>
            <person name="Vosolsobe S."/>
            <person name="Rombauts S."/>
            <person name="Wilhelmsson P.K.I."/>
            <person name="Janitza P."/>
            <person name="Kern R."/>
            <person name="Heyl A."/>
            <person name="Rumpler F."/>
            <person name="Villalobos L.I.A.C."/>
            <person name="Clay J.M."/>
            <person name="Skokan R."/>
            <person name="Toyoda A."/>
            <person name="Suzuki Y."/>
            <person name="Kagoshima H."/>
            <person name="Schijlen E."/>
            <person name="Tajeshwar N."/>
            <person name="Catarino B."/>
            <person name="Hetherington A.J."/>
            <person name="Saltykova A."/>
            <person name="Bonnot C."/>
            <person name="Breuninger H."/>
            <person name="Symeonidi A."/>
            <person name="Radhakrishnan G.V."/>
            <person name="Van Nieuwerburgh F."/>
            <person name="Deforce D."/>
            <person name="Chang C."/>
            <person name="Karol K.G."/>
            <person name="Hedrich R."/>
            <person name="Ulvskov P."/>
            <person name="Glockner G."/>
            <person name="Delwiche C.F."/>
            <person name="Petrasek J."/>
            <person name="Van de Peer Y."/>
            <person name="Friml J."/>
            <person name="Beilby M."/>
            <person name="Dolan L."/>
            <person name="Kohara Y."/>
            <person name="Sugano S."/>
            <person name="Fujiyama A."/>
            <person name="Delaux P.-M."/>
            <person name="Quint M."/>
            <person name="TheiBen G."/>
            <person name="Hagemann M."/>
            <person name="Harholt J."/>
            <person name="Dunand C."/>
            <person name="Zachgo S."/>
            <person name="Langdale J."/>
            <person name="Maumus F."/>
            <person name="Straeten D.V.D."/>
            <person name="Gould S.B."/>
            <person name="Rensing S.A."/>
        </authorList>
    </citation>
    <scope>NUCLEOTIDE SEQUENCE [LARGE SCALE GENOMIC DNA]</scope>
    <source>
        <strain evidence="3 4">S276</strain>
    </source>
</reference>
<evidence type="ECO:0000313" key="3">
    <source>
        <dbReference type="EMBL" id="GBG87244.1"/>
    </source>
</evidence>
<dbReference type="Proteomes" id="UP000265515">
    <property type="component" value="Unassembled WGS sequence"/>
</dbReference>
<dbReference type="InterPro" id="IPR012337">
    <property type="entry name" value="RNaseH-like_sf"/>
</dbReference>
<gene>
    <name evidence="3" type="ORF">CBR_g45303</name>
</gene>
<feature type="compositionally biased region" description="Low complexity" evidence="1">
    <location>
        <begin position="480"/>
        <end position="499"/>
    </location>
</feature>
<proteinExistence type="predicted"/>
<dbReference type="SUPFAM" id="SSF53098">
    <property type="entry name" value="Ribonuclease H-like"/>
    <property type="match status" value="1"/>
</dbReference>
<dbReference type="Pfam" id="PF04937">
    <property type="entry name" value="DUF659"/>
    <property type="match status" value="1"/>
</dbReference>
<sequence length="781" mass="85916">MLLSSTRQPLYSFTDTYLPSVGCRNPAAQMTIAENAGQSAAVEGTATVHDMRGTSLHRCSRTDASDQGTSLYSESRLTLLEEMMVVHCLPFELLDCPFFEKFVDEYGRAPPSLVSCSGDAKASCARLKMQRERVDRELAHIKQSWPTVGCMIELHKWIDRPGHEFRNVIVSSPSGNVFLKSVDVTRKGRSLEAYKAFLWDAIDEVGTENIVGIVLDDAAVFRALGSVIEVEFPRIFSLGCVAHGICLMLHDINNLPFVREVIPKCRKVTDLLTGNEAVSQIFHRQSKGQKLTTPYEARVSTNFLMLQSQLALRQAIEATVWDDKFLALALSDETLHQVRKGFELWVYSWCKPEQYNAVTREVQMWEEQEGDLGISMARLDAQRLLPTNWWQKYGKDLKVLQPQAVRLLGQVSSCSSERLRSLYTRIHRSQDNGLNLNSSDLSDLVFCRGNMNFLLDTRKRKRKVNHGELRGKTIDTVFASGTSLGSSSGTGKTSSHKSGNLFEKGASEAAVLASAKRRSGSADSIKPCHGGPSKKVENATAPLLRPSSGVNRGLPRATTSGVTEQAETSRAGTQIVSRMLSPFRRMVLAFPSSVCALFGGDTGEVSVRNNSTSVGAAVCVQSEVMASVPRPPASMAVRTGITGSHDSKEFHQVIGGGLVGGEEVHDCCSGGDVTLPELVYTKERDLQDERDDLQADNIEGKLSWLISTAPGKYMRRLRKAEDVKPGKVKSKFTVEGAKMAATARHRGLVDLNKEDCVLQGGRRKRKEVEIPKTSTVKKAKA</sequence>
<dbReference type="PANTHER" id="PTHR32166:SF123">
    <property type="entry name" value="BED-TYPE DOMAIN-CONTAINING PROTEIN"/>
    <property type="match status" value="1"/>
</dbReference>
<protein>
    <recommendedName>
        <fullName evidence="2">DUF659 domain-containing protein</fullName>
    </recommendedName>
</protein>
<accession>A0A388LY43</accession>